<protein>
    <submittedName>
        <fullName evidence="6">Intraflagellar transport protein 56</fullName>
    </submittedName>
</protein>
<accession>A0A830H2L3</accession>
<keyword evidence="4" id="KW-0802">TPR repeat</keyword>
<gene>
    <name evidence="6" type="ORF">PPROV_000013200</name>
</gene>
<keyword evidence="6" id="KW-0282">Flagellum</keyword>
<evidence type="ECO:0000256" key="2">
    <source>
        <dbReference type="ARBA" id="ARBA00007834"/>
    </source>
</evidence>
<comment type="caution">
    <text evidence="6">The sequence shown here is derived from an EMBL/GenBank/DDBJ whole genome shotgun (WGS) entry which is preliminary data.</text>
</comment>
<dbReference type="Proteomes" id="UP000660262">
    <property type="component" value="Unassembled WGS sequence"/>
</dbReference>
<keyword evidence="3" id="KW-0677">Repeat</keyword>
<dbReference type="GO" id="GO:0035720">
    <property type="term" value="P:intraciliary anterograde transport"/>
    <property type="evidence" value="ECO:0007669"/>
    <property type="project" value="TreeGrafter"/>
</dbReference>
<reference evidence="6" key="1">
    <citation type="submission" date="2020-10" db="EMBL/GenBank/DDBJ databases">
        <title>Unveiling of a novel bifunctional photoreceptor, Dualchrome1, isolated from a cosmopolitan green alga.</title>
        <authorList>
            <person name="Suzuki S."/>
            <person name="Kawachi M."/>
        </authorList>
    </citation>
    <scope>NUCLEOTIDE SEQUENCE</scope>
    <source>
        <strain evidence="6">NIES 2893</strain>
    </source>
</reference>
<keyword evidence="6" id="KW-0969">Cilium</keyword>
<evidence type="ECO:0000313" key="6">
    <source>
        <dbReference type="EMBL" id="GHP01376.1"/>
    </source>
</evidence>
<dbReference type="GO" id="GO:0120170">
    <property type="term" value="F:intraciliary transport particle B binding"/>
    <property type="evidence" value="ECO:0007669"/>
    <property type="project" value="TreeGrafter"/>
</dbReference>
<dbReference type="AlphaFoldDB" id="A0A830H2L3"/>
<proteinExistence type="inferred from homology"/>
<evidence type="ECO:0000256" key="3">
    <source>
        <dbReference type="ARBA" id="ARBA00022737"/>
    </source>
</evidence>
<keyword evidence="5" id="KW-0966">Cell projection</keyword>
<dbReference type="FunFam" id="1.25.40.10:FF:000372">
    <property type="entry name" value="Tetratricopeptide repeat domain 26"/>
    <property type="match status" value="1"/>
</dbReference>
<dbReference type="GO" id="GO:0030992">
    <property type="term" value="C:intraciliary transport particle B"/>
    <property type="evidence" value="ECO:0007669"/>
    <property type="project" value="TreeGrafter"/>
</dbReference>
<evidence type="ECO:0000256" key="4">
    <source>
        <dbReference type="ARBA" id="ARBA00022803"/>
    </source>
</evidence>
<evidence type="ECO:0000313" key="7">
    <source>
        <dbReference type="Proteomes" id="UP000660262"/>
    </source>
</evidence>
<evidence type="ECO:0000256" key="5">
    <source>
        <dbReference type="ARBA" id="ARBA00023273"/>
    </source>
</evidence>
<dbReference type="PANTHER" id="PTHR14781:SF0">
    <property type="entry name" value="INTRAFLAGELLAR TRANSPORT PROTEIN 56"/>
    <property type="match status" value="1"/>
</dbReference>
<dbReference type="EMBL" id="BNJQ01000001">
    <property type="protein sequence ID" value="GHP01376.1"/>
    <property type="molecule type" value="Genomic_DNA"/>
</dbReference>
<comment type="subcellular location">
    <subcellularLocation>
        <location evidence="1">Cell projection</location>
        <location evidence="1">Cilium</location>
    </subcellularLocation>
</comment>
<dbReference type="OrthoDB" id="95390at2759"/>
<dbReference type="GO" id="GO:0035735">
    <property type="term" value="P:intraciliary transport involved in cilium assembly"/>
    <property type="evidence" value="ECO:0007669"/>
    <property type="project" value="TreeGrafter"/>
</dbReference>
<dbReference type="GO" id="GO:0036064">
    <property type="term" value="C:ciliary basal body"/>
    <property type="evidence" value="ECO:0007669"/>
    <property type="project" value="TreeGrafter"/>
</dbReference>
<comment type="similarity">
    <text evidence="2">Belongs to the IFT56 family.</text>
</comment>
<dbReference type="InterPro" id="IPR011990">
    <property type="entry name" value="TPR-like_helical_dom_sf"/>
</dbReference>
<name>A0A830H2L3_9CHLO</name>
<evidence type="ECO:0000256" key="1">
    <source>
        <dbReference type="ARBA" id="ARBA00004138"/>
    </source>
</evidence>
<dbReference type="Gene3D" id="1.25.40.10">
    <property type="entry name" value="Tetratricopeptide repeat domain"/>
    <property type="match status" value="1"/>
</dbReference>
<organism evidence="6 7">
    <name type="scientific">Pycnococcus provasolii</name>
    <dbReference type="NCBI Taxonomy" id="41880"/>
    <lineage>
        <taxon>Eukaryota</taxon>
        <taxon>Viridiplantae</taxon>
        <taxon>Chlorophyta</taxon>
        <taxon>Pseudoscourfieldiophyceae</taxon>
        <taxon>Pseudoscourfieldiales</taxon>
        <taxon>Pycnococcaceae</taxon>
        <taxon>Pycnococcus</taxon>
    </lineage>
</organism>
<dbReference type="InterPro" id="IPR030511">
    <property type="entry name" value="TTC26"/>
</dbReference>
<dbReference type="SUPFAM" id="SSF48452">
    <property type="entry name" value="TPR-like"/>
    <property type="match status" value="2"/>
</dbReference>
<sequence>MASIHYLRSHFQEATDIYKRLLLVHRDYLALNVYVALCYCKLDYYDVSLEILAVYLQAHPDSALAINLKSCNHFRLYNGKAAETELKVLQEHSSGDYLDNDLVRHNLCVFRNGENALQVLPPLLEMPVEARLNLVIYHLRHSEVDEAFELIKDLEPSTPQEYILKGVVHASIGQMQDKPEHLKMAQQFFQLVGASASECDTIPGRQCMASCFFLLKQFDDVLIYLRSIKTYFYNDDDFQWNYSVARAATGEYKEAEEGLLLIQNEKFRQEYSYISWLCRCYIMNAKPRLAWEMYLRMETSDDSFNLLQLIANDCYRMGHFFYAAKAFDVLERLDPNPEFWEGKRGACIGLFQMVIAGKEPRDTLRDVLATLRQTNNPQCEFIIRIIRKWAKENGVTRLG</sequence>
<keyword evidence="7" id="KW-1185">Reference proteome</keyword>
<dbReference type="GO" id="GO:0097546">
    <property type="term" value="C:ciliary base"/>
    <property type="evidence" value="ECO:0007669"/>
    <property type="project" value="TreeGrafter"/>
</dbReference>
<dbReference type="PANTHER" id="PTHR14781">
    <property type="entry name" value="INTRAFLAGELLAR TRANSPORT PROTEIN 56"/>
    <property type="match status" value="1"/>
</dbReference>